<reference evidence="1" key="1">
    <citation type="submission" date="2020-07" db="EMBL/GenBank/DDBJ databases">
        <title>Multicomponent nature underlies the extraordinary mechanical properties of spider dragline silk.</title>
        <authorList>
            <person name="Kono N."/>
            <person name="Nakamura H."/>
            <person name="Mori M."/>
            <person name="Yoshida Y."/>
            <person name="Ohtoshi R."/>
            <person name="Malay A.D."/>
            <person name="Moran D.A.P."/>
            <person name="Tomita M."/>
            <person name="Numata K."/>
            <person name="Arakawa K."/>
        </authorList>
    </citation>
    <scope>NUCLEOTIDE SEQUENCE</scope>
</reference>
<evidence type="ECO:0000313" key="2">
    <source>
        <dbReference type="Proteomes" id="UP000887116"/>
    </source>
</evidence>
<keyword evidence="2" id="KW-1185">Reference proteome</keyword>
<dbReference type="Proteomes" id="UP000887116">
    <property type="component" value="Unassembled WGS sequence"/>
</dbReference>
<comment type="caution">
    <text evidence="1">The sequence shown here is derived from an EMBL/GenBank/DDBJ whole genome shotgun (WGS) entry which is preliminary data.</text>
</comment>
<gene>
    <name evidence="1" type="ORF">TNCT_163791</name>
</gene>
<protein>
    <submittedName>
        <fullName evidence="1">Uncharacterized protein</fullName>
    </submittedName>
</protein>
<evidence type="ECO:0000313" key="1">
    <source>
        <dbReference type="EMBL" id="GFR00874.1"/>
    </source>
</evidence>
<dbReference type="AlphaFoldDB" id="A0A8X6HD78"/>
<accession>A0A8X6HD78</accession>
<dbReference type="EMBL" id="BMAO01035052">
    <property type="protein sequence ID" value="GFR00874.1"/>
    <property type="molecule type" value="Genomic_DNA"/>
</dbReference>
<proteinExistence type="predicted"/>
<name>A0A8X6HD78_TRICU</name>
<sequence length="103" mass="11651">MPMSTLLQSMKLLMLRYISTPPALRHDEDDTTTDNVVAICLHLAGLKYDFRLKPGSFTVMDTSIQVSLNSRETDRLMIKSVEMSSKNVTKLCVLMAMISIRQL</sequence>
<organism evidence="1 2">
    <name type="scientific">Trichonephila clavata</name>
    <name type="common">Joro spider</name>
    <name type="synonym">Nephila clavata</name>
    <dbReference type="NCBI Taxonomy" id="2740835"/>
    <lineage>
        <taxon>Eukaryota</taxon>
        <taxon>Metazoa</taxon>
        <taxon>Ecdysozoa</taxon>
        <taxon>Arthropoda</taxon>
        <taxon>Chelicerata</taxon>
        <taxon>Arachnida</taxon>
        <taxon>Araneae</taxon>
        <taxon>Araneomorphae</taxon>
        <taxon>Entelegynae</taxon>
        <taxon>Araneoidea</taxon>
        <taxon>Nephilidae</taxon>
        <taxon>Trichonephila</taxon>
    </lineage>
</organism>